<evidence type="ECO:0000313" key="2">
    <source>
        <dbReference type="EMBL" id="GGE08298.1"/>
    </source>
</evidence>
<dbReference type="SUPFAM" id="SSF69618">
    <property type="entry name" value="HemD-like"/>
    <property type="match status" value="1"/>
</dbReference>
<dbReference type="EMBL" id="BMIQ01000004">
    <property type="protein sequence ID" value="GGE08298.1"/>
    <property type="molecule type" value="Genomic_DNA"/>
</dbReference>
<keyword evidence="3" id="KW-1185">Reference proteome</keyword>
<organism evidence="2 3">
    <name type="scientific">Aureimonas endophytica</name>
    <dbReference type="NCBI Taxonomy" id="2027858"/>
    <lineage>
        <taxon>Bacteria</taxon>
        <taxon>Pseudomonadati</taxon>
        <taxon>Pseudomonadota</taxon>
        <taxon>Alphaproteobacteria</taxon>
        <taxon>Hyphomicrobiales</taxon>
        <taxon>Aurantimonadaceae</taxon>
        <taxon>Aureimonas</taxon>
    </lineage>
</organism>
<dbReference type="CDD" id="cd06578">
    <property type="entry name" value="HemD"/>
    <property type="match status" value="1"/>
</dbReference>
<dbReference type="InterPro" id="IPR003754">
    <property type="entry name" value="4pyrrol_synth_uPrphyn_synth"/>
</dbReference>
<accession>A0A916ZPX4</accession>
<dbReference type="RefSeq" id="WP_188909670.1">
    <property type="nucleotide sequence ID" value="NZ_BMIQ01000004.1"/>
</dbReference>
<proteinExistence type="predicted"/>
<dbReference type="AlphaFoldDB" id="A0A916ZPX4"/>
<dbReference type="Gene3D" id="3.40.50.10090">
    <property type="match status" value="2"/>
</dbReference>
<dbReference type="Pfam" id="PF02602">
    <property type="entry name" value="HEM4"/>
    <property type="match status" value="1"/>
</dbReference>
<feature type="domain" description="Tetrapyrrole biosynthesis uroporphyrinogen III synthase" evidence="1">
    <location>
        <begin position="14"/>
        <end position="227"/>
    </location>
</feature>
<evidence type="ECO:0000313" key="3">
    <source>
        <dbReference type="Proteomes" id="UP000644699"/>
    </source>
</evidence>
<dbReference type="GO" id="GO:0033014">
    <property type="term" value="P:tetrapyrrole biosynthetic process"/>
    <property type="evidence" value="ECO:0007669"/>
    <property type="project" value="InterPro"/>
</dbReference>
<dbReference type="GO" id="GO:0004852">
    <property type="term" value="F:uroporphyrinogen-III synthase activity"/>
    <property type="evidence" value="ECO:0007669"/>
    <property type="project" value="InterPro"/>
</dbReference>
<reference evidence="2" key="1">
    <citation type="journal article" date="2014" name="Int. J. Syst. Evol. Microbiol.">
        <title>Complete genome sequence of Corynebacterium casei LMG S-19264T (=DSM 44701T), isolated from a smear-ripened cheese.</title>
        <authorList>
            <consortium name="US DOE Joint Genome Institute (JGI-PGF)"/>
            <person name="Walter F."/>
            <person name="Albersmeier A."/>
            <person name="Kalinowski J."/>
            <person name="Ruckert C."/>
        </authorList>
    </citation>
    <scope>NUCLEOTIDE SEQUENCE</scope>
    <source>
        <strain evidence="2">CGMCC 1.15367</strain>
    </source>
</reference>
<dbReference type="Proteomes" id="UP000644699">
    <property type="component" value="Unassembled WGS sequence"/>
</dbReference>
<dbReference type="InterPro" id="IPR036108">
    <property type="entry name" value="4pyrrol_syn_uPrphyn_synt_sf"/>
</dbReference>
<gene>
    <name evidence="2" type="ORF">GCM10011390_29200</name>
</gene>
<comment type="caution">
    <text evidence="2">The sequence shown here is derived from an EMBL/GenBank/DDBJ whole genome shotgun (WGS) entry which is preliminary data.</text>
</comment>
<protein>
    <recommendedName>
        <fullName evidence="1">Tetrapyrrole biosynthesis uroporphyrinogen III synthase domain-containing protein</fullName>
    </recommendedName>
</protein>
<evidence type="ECO:0000259" key="1">
    <source>
        <dbReference type="Pfam" id="PF02602"/>
    </source>
</evidence>
<name>A0A916ZPX4_9HYPH</name>
<sequence length="231" mass="23919">MRVLILREPEAAEETAGALAALGHEPLRLPLQAIVPLGAPPPPGRFAALVVTSRNALPALSRHLSGTDLPLLAVGAATAARLRGAGFAIAVTGEGAAASLVSPAAELAGRAGLPLLLALGRSRSADLETGLAARNAPFTVWETYETRPRRPEIAEIAALFAAGRPEAALLLSATQAEGFAALLAAHGEFFRPMPRLFCLSARIAARLPEELRPFATISPRRDVSSLLAGLA</sequence>
<reference evidence="2" key="2">
    <citation type="submission" date="2020-09" db="EMBL/GenBank/DDBJ databases">
        <authorList>
            <person name="Sun Q."/>
            <person name="Zhou Y."/>
        </authorList>
    </citation>
    <scope>NUCLEOTIDE SEQUENCE</scope>
    <source>
        <strain evidence="2">CGMCC 1.15367</strain>
    </source>
</reference>